<evidence type="ECO:0000256" key="11">
    <source>
        <dbReference type="ARBA" id="ARBA00022842"/>
    </source>
</evidence>
<feature type="binding site" evidence="13 14">
    <location>
        <position position="108"/>
    </location>
    <ligand>
        <name>ATP</name>
        <dbReference type="ChEBI" id="CHEBI:30616"/>
    </ligand>
</feature>
<feature type="binding site" evidence="13 14">
    <location>
        <position position="15"/>
    </location>
    <ligand>
        <name>ATP</name>
        <dbReference type="ChEBI" id="CHEBI:30616"/>
    </ligand>
</feature>
<dbReference type="Proteomes" id="UP000263689">
    <property type="component" value="Chromosome"/>
</dbReference>
<evidence type="ECO:0000313" key="18">
    <source>
        <dbReference type="EMBL" id="BAP62403.1"/>
    </source>
</evidence>
<dbReference type="SMART" id="SM00562">
    <property type="entry name" value="NDK"/>
    <property type="match status" value="1"/>
</dbReference>
<keyword evidence="7 13" id="KW-0479">Metal-binding</keyword>
<evidence type="ECO:0000256" key="2">
    <source>
        <dbReference type="ARBA" id="ARBA00008142"/>
    </source>
</evidence>
<reference evidence="18 19" key="1">
    <citation type="submission" date="2009-06" db="EMBL/GenBank/DDBJ databases">
        <title>Molecular Evidence for Microbiologically Influenced Corrosion from genome of Methanogen.</title>
        <authorList>
            <person name="Ito N."/>
            <person name="Tsurumaru H."/>
            <person name="Shimizu A."/>
            <person name="Harada T."/>
            <person name="Hosoyama A."/>
            <person name="Horikawa H."/>
            <person name="Wakai S."/>
            <person name="Sasaki K."/>
            <person name="Nishijima K."/>
            <person name="Ataku H."/>
            <person name="Yamazaki J."/>
            <person name="Mise M."/>
            <person name="Yamazaki S."/>
            <person name="Tanikawa S."/>
            <person name="Harayama S."/>
            <person name="Fujita N."/>
        </authorList>
    </citation>
    <scope>NUCLEOTIDE SEQUENCE [LARGE SCALE GENOMIC DNA]</scope>
    <source>
        <strain evidence="19">OS7 ( NBRC 103642)</strain>
    </source>
</reference>
<dbReference type="Gene3D" id="3.30.70.141">
    <property type="entry name" value="Nucleoside diphosphate kinase-like domain"/>
    <property type="match status" value="1"/>
</dbReference>
<dbReference type="InterPro" id="IPR001564">
    <property type="entry name" value="Nucleoside_diP_kinase"/>
</dbReference>
<dbReference type="GO" id="GO:0046872">
    <property type="term" value="F:metal ion binding"/>
    <property type="evidence" value="ECO:0007669"/>
    <property type="project" value="UniProtKB-KW"/>
</dbReference>
<dbReference type="InterPro" id="IPR023005">
    <property type="entry name" value="Nucleoside_diP_kinase_AS"/>
</dbReference>
<comment type="cofactor">
    <cofactor evidence="1 13">
        <name>Mg(2+)</name>
        <dbReference type="ChEBI" id="CHEBI:18420"/>
    </cofactor>
</comment>
<feature type="binding site" evidence="13 14">
    <location>
        <position position="91"/>
    </location>
    <ligand>
        <name>ATP</name>
        <dbReference type="ChEBI" id="CHEBI:30616"/>
    </ligand>
</feature>
<keyword evidence="9 13" id="KW-0418">Kinase</keyword>
<evidence type="ECO:0000313" key="19">
    <source>
        <dbReference type="Proteomes" id="UP000263689"/>
    </source>
</evidence>
<evidence type="ECO:0000256" key="8">
    <source>
        <dbReference type="ARBA" id="ARBA00022741"/>
    </source>
</evidence>
<evidence type="ECO:0000256" key="5">
    <source>
        <dbReference type="ARBA" id="ARBA00022553"/>
    </source>
</evidence>
<feature type="binding site" evidence="13 14">
    <location>
        <position position="118"/>
    </location>
    <ligand>
        <name>ATP</name>
        <dbReference type="ChEBI" id="CHEBI:30616"/>
    </ligand>
</feature>
<protein>
    <recommendedName>
        <fullName evidence="4 13">Nucleoside diphosphate kinase</fullName>
        <shortName evidence="13">NDK</shortName>
        <shortName evidence="13">NDP kinase</shortName>
        <ecNumber evidence="3 13">2.7.4.6</ecNumber>
    </recommendedName>
    <alternativeName>
        <fullName evidence="13">Nucleoside-2-P kinase</fullName>
    </alternativeName>
</protein>
<dbReference type="AlphaFoldDB" id="A0A2Z5PI11"/>
<dbReference type="CDD" id="cd04413">
    <property type="entry name" value="NDPk_I"/>
    <property type="match status" value="1"/>
</dbReference>
<dbReference type="InterPro" id="IPR034907">
    <property type="entry name" value="NDK-like_dom"/>
</dbReference>
<dbReference type="FunFam" id="3.30.70.141:FF:000003">
    <property type="entry name" value="Nucleoside diphosphate kinase"/>
    <property type="match status" value="1"/>
</dbReference>
<dbReference type="RefSeq" id="WP_119720607.1">
    <property type="nucleotide sequence ID" value="NZ_AP011528.1"/>
</dbReference>
<evidence type="ECO:0000256" key="14">
    <source>
        <dbReference type="PROSITE-ProRule" id="PRU00706"/>
    </source>
</evidence>
<evidence type="ECO:0000256" key="1">
    <source>
        <dbReference type="ARBA" id="ARBA00001946"/>
    </source>
</evidence>
<dbReference type="KEGG" id="mmao:MMOS7_03170"/>
<dbReference type="EC" id="2.7.4.6" evidence="3 13"/>
<dbReference type="NCBIfam" id="NF001908">
    <property type="entry name" value="PRK00668.1"/>
    <property type="match status" value="1"/>
</dbReference>
<evidence type="ECO:0000256" key="12">
    <source>
        <dbReference type="ARBA" id="ARBA00023080"/>
    </source>
</evidence>
<feature type="active site" description="Pros-phosphohistidine intermediate" evidence="13 14">
    <location>
        <position position="121"/>
    </location>
</feature>
<feature type="binding site" evidence="13 14">
    <location>
        <position position="97"/>
    </location>
    <ligand>
        <name>ATP</name>
        <dbReference type="ChEBI" id="CHEBI:30616"/>
    </ligand>
</feature>
<name>A0A2Z5PI11_METMI</name>
<dbReference type="PROSITE" id="PS00469">
    <property type="entry name" value="NDPK"/>
    <property type="match status" value="1"/>
</dbReference>
<dbReference type="GO" id="GO:0004550">
    <property type="term" value="F:nucleoside diphosphate kinase activity"/>
    <property type="evidence" value="ECO:0007669"/>
    <property type="project" value="UniProtKB-UniRule"/>
</dbReference>
<dbReference type="GeneID" id="37874798"/>
<keyword evidence="13" id="KW-0963">Cytoplasm</keyword>
<feature type="binding site" evidence="13 14">
    <location>
        <position position="63"/>
    </location>
    <ligand>
        <name>ATP</name>
        <dbReference type="ChEBI" id="CHEBI:30616"/>
    </ligand>
</feature>
<dbReference type="EMBL" id="AP011528">
    <property type="protein sequence ID" value="BAP62403.1"/>
    <property type="molecule type" value="Genomic_DNA"/>
</dbReference>
<gene>
    <name evidence="13 18" type="primary">ndk</name>
    <name evidence="18" type="ORF">MMOS7_03170</name>
</gene>
<keyword evidence="12 13" id="KW-0546">Nucleotide metabolism</keyword>
<evidence type="ECO:0000256" key="16">
    <source>
        <dbReference type="RuleBase" id="RU004013"/>
    </source>
</evidence>
<comment type="catalytic activity">
    <reaction evidence="13">
        <text>a ribonucleoside 5'-diphosphate + ATP = a ribonucleoside 5'-triphosphate + ADP</text>
        <dbReference type="Rhea" id="RHEA:18113"/>
        <dbReference type="ChEBI" id="CHEBI:30616"/>
        <dbReference type="ChEBI" id="CHEBI:57930"/>
        <dbReference type="ChEBI" id="CHEBI:61557"/>
        <dbReference type="ChEBI" id="CHEBI:456216"/>
        <dbReference type="EC" id="2.7.4.6"/>
    </reaction>
</comment>
<proteinExistence type="inferred from homology"/>
<dbReference type="Pfam" id="PF00334">
    <property type="entry name" value="NDK"/>
    <property type="match status" value="1"/>
</dbReference>
<evidence type="ECO:0000256" key="15">
    <source>
        <dbReference type="RuleBase" id="RU004011"/>
    </source>
</evidence>
<dbReference type="InterPro" id="IPR036850">
    <property type="entry name" value="NDK-like_dom_sf"/>
</dbReference>
<evidence type="ECO:0000256" key="9">
    <source>
        <dbReference type="ARBA" id="ARBA00022777"/>
    </source>
</evidence>
<dbReference type="PRINTS" id="PR01243">
    <property type="entry name" value="NUCDPKINASE"/>
</dbReference>
<dbReference type="GO" id="GO:0005737">
    <property type="term" value="C:cytoplasm"/>
    <property type="evidence" value="ECO:0007669"/>
    <property type="project" value="UniProtKB-SubCell"/>
</dbReference>
<evidence type="ECO:0000259" key="17">
    <source>
        <dbReference type="SMART" id="SM00562"/>
    </source>
</evidence>
<dbReference type="GO" id="GO:0006183">
    <property type="term" value="P:GTP biosynthetic process"/>
    <property type="evidence" value="ECO:0007669"/>
    <property type="project" value="UniProtKB-UniRule"/>
</dbReference>
<dbReference type="GO" id="GO:0005524">
    <property type="term" value="F:ATP binding"/>
    <property type="evidence" value="ECO:0007669"/>
    <property type="project" value="UniProtKB-UniRule"/>
</dbReference>
<comment type="subcellular location">
    <subcellularLocation>
        <location evidence="13">Cytoplasm</location>
    </subcellularLocation>
</comment>
<keyword evidence="5 13" id="KW-0597">Phosphoprotein</keyword>
<dbReference type="GO" id="GO:0006228">
    <property type="term" value="P:UTP biosynthetic process"/>
    <property type="evidence" value="ECO:0007669"/>
    <property type="project" value="UniProtKB-UniRule"/>
</dbReference>
<feature type="domain" description="Nucleoside diphosphate kinase-like" evidence="17">
    <location>
        <begin position="7"/>
        <end position="138"/>
    </location>
</feature>
<comment type="similarity">
    <text evidence="2 13 14 15">Belongs to the NDK family.</text>
</comment>
<dbReference type="PROSITE" id="PS51374">
    <property type="entry name" value="NDPK_LIKE"/>
    <property type="match status" value="1"/>
</dbReference>
<dbReference type="HAMAP" id="MF_00451">
    <property type="entry name" value="NDP_kinase"/>
    <property type="match status" value="1"/>
</dbReference>
<keyword evidence="8 13" id="KW-0547">Nucleotide-binding</keyword>
<dbReference type="NCBIfam" id="NF011112">
    <property type="entry name" value="PRK14540.1"/>
    <property type="match status" value="1"/>
</dbReference>
<comment type="catalytic activity">
    <reaction evidence="13 16">
        <text>a 2'-deoxyribonucleoside 5'-diphosphate + ATP = a 2'-deoxyribonucleoside 5'-triphosphate + ADP</text>
        <dbReference type="Rhea" id="RHEA:44640"/>
        <dbReference type="ChEBI" id="CHEBI:30616"/>
        <dbReference type="ChEBI" id="CHEBI:61560"/>
        <dbReference type="ChEBI" id="CHEBI:73316"/>
        <dbReference type="ChEBI" id="CHEBI:456216"/>
        <dbReference type="EC" id="2.7.4.6"/>
    </reaction>
</comment>
<evidence type="ECO:0000256" key="10">
    <source>
        <dbReference type="ARBA" id="ARBA00022840"/>
    </source>
</evidence>
<evidence type="ECO:0000256" key="7">
    <source>
        <dbReference type="ARBA" id="ARBA00022723"/>
    </source>
</evidence>
<sequence length="139" mass="15965">MVCENEVERTFVALKPDTVERKLVGRVIQRFEDRGFEIVEMRMLTLTMEMAEEYYGEHKGKEFYERLIKFMTSGRIVAMVIKGERAISTVRKMLGNTCPCDAEPGTIRGDFGLYTPANIIHASDSLESAEREIDLFFGR</sequence>
<keyword evidence="6 13" id="KW-0808">Transferase</keyword>
<evidence type="ECO:0000256" key="6">
    <source>
        <dbReference type="ARBA" id="ARBA00022679"/>
    </source>
</evidence>
<evidence type="ECO:0000256" key="13">
    <source>
        <dbReference type="HAMAP-Rule" id="MF_00451"/>
    </source>
</evidence>
<evidence type="ECO:0000256" key="4">
    <source>
        <dbReference type="ARBA" id="ARBA00017632"/>
    </source>
</evidence>
<organism evidence="18 19">
    <name type="scientific">Methanococcus maripaludis OS7</name>
    <dbReference type="NCBI Taxonomy" id="637915"/>
    <lineage>
        <taxon>Archaea</taxon>
        <taxon>Methanobacteriati</taxon>
        <taxon>Methanobacteriota</taxon>
        <taxon>Methanomada group</taxon>
        <taxon>Methanococci</taxon>
        <taxon>Methanococcales</taxon>
        <taxon>Methanococcaceae</taxon>
        <taxon>Methanococcus</taxon>
    </lineage>
</organism>
<dbReference type="GO" id="GO:0006241">
    <property type="term" value="P:CTP biosynthetic process"/>
    <property type="evidence" value="ECO:0007669"/>
    <property type="project" value="UniProtKB-UniRule"/>
</dbReference>
<accession>A0A2Z5PI11</accession>
<dbReference type="SUPFAM" id="SSF54919">
    <property type="entry name" value="Nucleoside diphosphate kinase, NDK"/>
    <property type="match status" value="1"/>
</dbReference>
<dbReference type="PANTHER" id="PTHR11349">
    <property type="entry name" value="NUCLEOSIDE DIPHOSPHATE KINASE"/>
    <property type="match status" value="1"/>
</dbReference>
<evidence type="ECO:0000256" key="3">
    <source>
        <dbReference type="ARBA" id="ARBA00012966"/>
    </source>
</evidence>
<keyword evidence="10 13" id="KW-0067">ATP-binding</keyword>
<keyword evidence="11 13" id="KW-0460">Magnesium</keyword>
<comment type="function">
    <text evidence="13">Major role in the synthesis of nucleoside triphosphates other than ATP. The ATP gamma phosphate is transferred to the NDP beta phosphate via a ping-pong mechanism, using a phosphorylated active-site intermediate.</text>
</comment>